<comment type="caution">
    <text evidence="13">The sequence shown here is derived from an EMBL/GenBank/DDBJ whole genome shotgun (WGS) entry which is preliminary data.</text>
</comment>
<keyword evidence="14" id="KW-1185">Reference proteome</keyword>
<feature type="binding site" evidence="10">
    <location>
        <position position="122"/>
    </location>
    <ligand>
        <name>glycerol</name>
        <dbReference type="ChEBI" id="CHEBI:17754"/>
    </ligand>
</feature>
<gene>
    <name evidence="13" type="ORF">HMPREF1250_0758</name>
</gene>
<name>U7UJM1_9FIRM</name>
<evidence type="ECO:0000256" key="1">
    <source>
        <dbReference type="ARBA" id="ARBA00007358"/>
    </source>
</evidence>
<sequence length="362" mass="38006">MTIGLKGPGLYVQGEGELDKLGKYVKKMGTKFLLICSPNNKKRVGSRIARSLQEAGKELSYYEFGGECSKAAIEAAMNTAESEGCDAVIGAGGGKAIDTAKAVGTNLGGIPVVIVPTIASNDSPCAGVAVIYNEEGAVIKALMMKRNPDMVLVDTGVIAAAPKKYLVSGMGDALSTYFEARACYRSGAKTMARGTCSMTALTLAELCYQTLLKYSEEALAAVERHQVTNALEAVVEACVYLSGVGFECGGLAAAHAINDSLVFMPQTHASSHGEKVAFGLLVQLQLEKAPQEEWDTVLQYIRKVGLPASFADLGVSSVSETELRQVAEAACAPAQFTKNVRPNITAEEVYEALVNADAAGKG</sequence>
<dbReference type="PIRSF" id="PIRSF000112">
    <property type="entry name" value="Glycerol_dehydrogenase"/>
    <property type="match status" value="1"/>
</dbReference>
<evidence type="ECO:0000256" key="11">
    <source>
        <dbReference type="PIRSR" id="PIRSR000112-3"/>
    </source>
</evidence>
<evidence type="ECO:0000256" key="3">
    <source>
        <dbReference type="ARBA" id="ARBA00023002"/>
    </source>
</evidence>
<evidence type="ECO:0000256" key="2">
    <source>
        <dbReference type="ARBA" id="ARBA00022723"/>
    </source>
</evidence>
<dbReference type="RefSeq" id="WP_023053671.1">
    <property type="nucleotide sequence ID" value="NZ_AWXA01000034.1"/>
</dbReference>
<dbReference type="AlphaFoldDB" id="U7UJM1"/>
<evidence type="ECO:0000313" key="13">
    <source>
        <dbReference type="EMBL" id="ERT59617.1"/>
    </source>
</evidence>
<dbReference type="STRING" id="1111454.HMPREF1250_0758"/>
<dbReference type="SUPFAM" id="SSF56796">
    <property type="entry name" value="Dehydroquinate synthase-like"/>
    <property type="match status" value="1"/>
</dbReference>
<evidence type="ECO:0000256" key="6">
    <source>
        <dbReference type="ARBA" id="ARBA00039147"/>
    </source>
</evidence>
<dbReference type="GO" id="GO:0008888">
    <property type="term" value="F:glycerol dehydrogenase (NAD+) activity"/>
    <property type="evidence" value="ECO:0007669"/>
    <property type="project" value="UniProtKB-EC"/>
</dbReference>
<feature type="domain" description="Alcohol dehydrogenase iron-type/glycerol dehydrogenase GldA" evidence="12">
    <location>
        <begin position="8"/>
        <end position="155"/>
    </location>
</feature>
<feature type="binding site" evidence="11">
    <location>
        <position position="132"/>
    </location>
    <ligand>
        <name>NAD(+)</name>
        <dbReference type="ChEBI" id="CHEBI:57540"/>
    </ligand>
</feature>
<dbReference type="OrthoDB" id="5198708at2"/>
<protein>
    <recommendedName>
        <fullName evidence="7">Glycerol dehydrogenase</fullName>
        <ecNumber evidence="6">1.1.1.6</ecNumber>
    </recommendedName>
</protein>
<dbReference type="Pfam" id="PF00465">
    <property type="entry name" value="Fe-ADH"/>
    <property type="match status" value="1"/>
</dbReference>
<dbReference type="InterPro" id="IPR016205">
    <property type="entry name" value="Glycerol_DH"/>
</dbReference>
<dbReference type="Proteomes" id="UP000017090">
    <property type="component" value="Unassembled WGS sequence"/>
</dbReference>
<keyword evidence="2 9" id="KW-0479">Metal-binding</keyword>
<proteinExistence type="inferred from homology"/>
<dbReference type="CDD" id="cd08170">
    <property type="entry name" value="GlyDH"/>
    <property type="match status" value="1"/>
</dbReference>
<evidence type="ECO:0000259" key="12">
    <source>
        <dbReference type="Pfam" id="PF00465"/>
    </source>
</evidence>
<accession>U7UJM1</accession>
<feature type="binding site" evidence="9">
    <location>
        <position position="255"/>
    </location>
    <ligand>
        <name>glycerol</name>
        <dbReference type="ChEBI" id="CHEBI:17754"/>
    </ligand>
</feature>
<dbReference type="InterPro" id="IPR018211">
    <property type="entry name" value="ADH_Fe_CS"/>
</dbReference>
<keyword evidence="3" id="KW-0560">Oxidoreductase</keyword>
<evidence type="ECO:0000256" key="8">
    <source>
        <dbReference type="ARBA" id="ARBA00049006"/>
    </source>
</evidence>
<evidence type="ECO:0000256" key="9">
    <source>
        <dbReference type="PIRSR" id="PIRSR000112-1"/>
    </source>
</evidence>
<dbReference type="Gene3D" id="3.40.50.1970">
    <property type="match status" value="1"/>
</dbReference>
<evidence type="ECO:0000256" key="4">
    <source>
        <dbReference type="ARBA" id="ARBA00023027"/>
    </source>
</evidence>
<dbReference type="EMBL" id="AWXA01000034">
    <property type="protein sequence ID" value="ERT59617.1"/>
    <property type="molecule type" value="Genomic_DNA"/>
</dbReference>
<comment type="cofactor">
    <cofactor evidence="9">
        <name>Zn(2+)</name>
        <dbReference type="ChEBI" id="CHEBI:29105"/>
    </cofactor>
    <text evidence="9">Binds 1 zinc ion per subunit.</text>
</comment>
<comment type="catalytic activity">
    <reaction evidence="8">
        <text>glycerol + NAD(+) = dihydroxyacetone + NADH + H(+)</text>
        <dbReference type="Rhea" id="RHEA:13769"/>
        <dbReference type="ChEBI" id="CHEBI:15378"/>
        <dbReference type="ChEBI" id="CHEBI:16016"/>
        <dbReference type="ChEBI" id="CHEBI:17754"/>
        <dbReference type="ChEBI" id="CHEBI:57540"/>
        <dbReference type="ChEBI" id="CHEBI:57945"/>
        <dbReference type="EC" id="1.1.1.6"/>
    </reaction>
</comment>
<evidence type="ECO:0000256" key="10">
    <source>
        <dbReference type="PIRSR" id="PIRSR000112-2"/>
    </source>
</evidence>
<reference evidence="13 14" key="1">
    <citation type="submission" date="2013-09" db="EMBL/GenBank/DDBJ databases">
        <authorList>
            <person name="Durkin A.S."/>
            <person name="Haft D.R."/>
            <person name="McCorrison J."/>
            <person name="Torralba M."/>
            <person name="Gillis M."/>
            <person name="Haft D.H."/>
            <person name="Methe B."/>
            <person name="Sutton G."/>
            <person name="Nelson K.E."/>
        </authorList>
    </citation>
    <scope>NUCLEOTIDE SEQUENCE [LARGE SCALE GENOMIC DNA]</scope>
    <source>
        <strain evidence="13 14">BV3C16-1</strain>
    </source>
</reference>
<dbReference type="GO" id="GO:0046872">
    <property type="term" value="F:metal ion binding"/>
    <property type="evidence" value="ECO:0007669"/>
    <property type="project" value="UniProtKB-KW"/>
</dbReference>
<dbReference type="PROSITE" id="PS00913">
    <property type="entry name" value="ADH_IRON_1"/>
    <property type="match status" value="1"/>
</dbReference>
<dbReference type="PATRIC" id="fig|1111454.3.peg.1207"/>
<feature type="binding site" evidence="9">
    <location>
        <position position="172"/>
    </location>
    <ligand>
        <name>glycerol</name>
        <dbReference type="ChEBI" id="CHEBI:17754"/>
    </ligand>
</feature>
<dbReference type="PANTHER" id="PTHR43616">
    <property type="entry name" value="GLYCEROL DEHYDROGENASE"/>
    <property type="match status" value="1"/>
</dbReference>
<dbReference type="NCBIfam" id="NF006941">
    <property type="entry name" value="PRK09423.1"/>
    <property type="match status" value="1"/>
</dbReference>
<keyword evidence="9" id="KW-0862">Zinc</keyword>
<dbReference type="eggNOG" id="COG0371">
    <property type="taxonomic scope" value="Bacteria"/>
</dbReference>
<organism evidence="13 14">
    <name type="scientific">Megasphaera vaginalis</name>
    <name type="common">ex Srinivasan et al. 2021</name>
    <dbReference type="NCBI Taxonomy" id="1111454"/>
    <lineage>
        <taxon>Bacteria</taxon>
        <taxon>Bacillati</taxon>
        <taxon>Bacillota</taxon>
        <taxon>Negativicutes</taxon>
        <taxon>Veillonellales</taxon>
        <taxon>Veillonellaceae</taxon>
        <taxon>Megasphaera</taxon>
    </lineage>
</organism>
<evidence type="ECO:0000256" key="5">
    <source>
        <dbReference type="ARBA" id="ARBA00037918"/>
    </source>
</evidence>
<feature type="binding site" evidence="11">
    <location>
        <begin position="94"/>
        <end position="98"/>
    </location>
    <ligand>
        <name>NAD(+)</name>
        <dbReference type="ChEBI" id="CHEBI:57540"/>
    </ligand>
</feature>
<comment type="similarity">
    <text evidence="1">Belongs to the iron-containing alcohol dehydrogenase family.</text>
</comment>
<dbReference type="PANTHER" id="PTHR43616:SF5">
    <property type="entry name" value="GLYCEROL DEHYDROGENASE 1"/>
    <property type="match status" value="1"/>
</dbReference>
<feature type="binding site" evidence="9">
    <location>
        <position position="272"/>
    </location>
    <ligand>
        <name>glycerol</name>
        <dbReference type="ChEBI" id="CHEBI:17754"/>
    </ligand>
</feature>
<evidence type="ECO:0000256" key="7">
    <source>
        <dbReference type="ARBA" id="ARBA00040132"/>
    </source>
</evidence>
<dbReference type="InterPro" id="IPR001670">
    <property type="entry name" value="ADH_Fe/GldA"/>
</dbReference>
<keyword evidence="4 11" id="KW-0520">NAD</keyword>
<feature type="binding site" evidence="11">
    <location>
        <begin position="117"/>
        <end position="120"/>
    </location>
    <ligand>
        <name>NAD(+)</name>
        <dbReference type="ChEBI" id="CHEBI:57540"/>
    </ligand>
</feature>
<evidence type="ECO:0000313" key="14">
    <source>
        <dbReference type="Proteomes" id="UP000017090"/>
    </source>
</evidence>
<dbReference type="Gene3D" id="1.20.1090.10">
    <property type="entry name" value="Dehydroquinate synthase-like - alpha domain"/>
    <property type="match status" value="1"/>
</dbReference>
<comment type="pathway">
    <text evidence="5">Polyol metabolism; glycerol fermentation; glycerone phosphate from glycerol (oxidative route): step 1/2.</text>
</comment>
<dbReference type="EC" id="1.1.1.6" evidence="6"/>